<accession>A0A9Q1HGW4</accession>
<feature type="region of interest" description="Disordered" evidence="6">
    <location>
        <begin position="1"/>
        <end position="33"/>
    </location>
</feature>
<organism evidence="8 9">
    <name type="scientific">Holothuria leucospilota</name>
    <name type="common">Black long sea cucumber</name>
    <name type="synonym">Mertensiothuria leucospilota</name>
    <dbReference type="NCBI Taxonomy" id="206669"/>
    <lineage>
        <taxon>Eukaryota</taxon>
        <taxon>Metazoa</taxon>
        <taxon>Echinodermata</taxon>
        <taxon>Eleutherozoa</taxon>
        <taxon>Echinozoa</taxon>
        <taxon>Holothuroidea</taxon>
        <taxon>Aspidochirotacea</taxon>
        <taxon>Aspidochirotida</taxon>
        <taxon>Holothuriidae</taxon>
        <taxon>Holothuria</taxon>
    </lineage>
</organism>
<dbReference type="Pfam" id="PF04505">
    <property type="entry name" value="CD225"/>
    <property type="match status" value="1"/>
</dbReference>
<evidence type="ECO:0000313" key="9">
    <source>
        <dbReference type="Proteomes" id="UP001152320"/>
    </source>
</evidence>
<evidence type="ECO:0000256" key="3">
    <source>
        <dbReference type="ARBA" id="ARBA00022692"/>
    </source>
</evidence>
<dbReference type="EMBL" id="JAIZAY010000001">
    <property type="protein sequence ID" value="KAJ8049452.1"/>
    <property type="molecule type" value="Genomic_DNA"/>
</dbReference>
<evidence type="ECO:0000256" key="7">
    <source>
        <dbReference type="SAM" id="Phobius"/>
    </source>
</evidence>
<evidence type="ECO:0000256" key="5">
    <source>
        <dbReference type="ARBA" id="ARBA00023136"/>
    </source>
</evidence>
<dbReference type="Proteomes" id="UP001152320">
    <property type="component" value="Chromosome 1"/>
</dbReference>
<feature type="compositionally biased region" description="Polar residues" evidence="6">
    <location>
        <begin position="1"/>
        <end position="10"/>
    </location>
</feature>
<comment type="caution">
    <text evidence="8">The sequence shown here is derived from an EMBL/GenBank/DDBJ whole genome shotgun (WGS) entry which is preliminary data.</text>
</comment>
<feature type="compositionally biased region" description="Basic and acidic residues" evidence="6">
    <location>
        <begin position="11"/>
        <end position="23"/>
    </location>
</feature>
<dbReference type="PANTHER" id="PTHR14948:SF44">
    <property type="entry name" value="PROLINE-RICH TRANSMEMBRANE PROTEIN 1-LIKE"/>
    <property type="match status" value="1"/>
</dbReference>
<reference evidence="8" key="1">
    <citation type="submission" date="2021-10" db="EMBL/GenBank/DDBJ databases">
        <title>Tropical sea cucumber genome reveals ecological adaptation and Cuvierian tubules defense mechanism.</title>
        <authorList>
            <person name="Chen T."/>
        </authorList>
    </citation>
    <scope>NUCLEOTIDE SEQUENCE</scope>
    <source>
        <strain evidence="8">Nanhai2018</strain>
        <tissue evidence="8">Muscle</tissue>
    </source>
</reference>
<evidence type="ECO:0000256" key="6">
    <source>
        <dbReference type="SAM" id="MobiDB-lite"/>
    </source>
</evidence>
<evidence type="ECO:0000313" key="8">
    <source>
        <dbReference type="EMBL" id="KAJ8049452.1"/>
    </source>
</evidence>
<dbReference type="OrthoDB" id="5989802at2759"/>
<evidence type="ECO:0000256" key="2">
    <source>
        <dbReference type="ARBA" id="ARBA00006843"/>
    </source>
</evidence>
<keyword evidence="5 7" id="KW-0472">Membrane</keyword>
<keyword evidence="4 7" id="KW-1133">Transmembrane helix</keyword>
<dbReference type="GO" id="GO:0016020">
    <property type="term" value="C:membrane"/>
    <property type="evidence" value="ECO:0007669"/>
    <property type="project" value="UniProtKB-SubCell"/>
</dbReference>
<protein>
    <submittedName>
        <fullName evidence="8">Proline-rich transmembrane protein 1</fullName>
    </submittedName>
</protein>
<dbReference type="AlphaFoldDB" id="A0A9Q1HGW4"/>
<proteinExistence type="inferred from homology"/>
<name>A0A9Q1HGW4_HOLLE</name>
<sequence>MSTEHQQFGNENERLLTSEKDPPEYGASVGRHMQQPVQSQAIVRVNNSMPYIKDYFGLALFVTLCCCLPFGIVGLVKSNQVKTRVASGDQQGALEASASAKQWSYAGLTFGLIAYAIVTVLQIVLIANGYYNINSDY</sequence>
<feature type="transmembrane region" description="Helical" evidence="7">
    <location>
        <begin position="105"/>
        <end position="131"/>
    </location>
</feature>
<dbReference type="InterPro" id="IPR007593">
    <property type="entry name" value="CD225/Dispanin_fam"/>
</dbReference>
<comment type="subcellular location">
    <subcellularLocation>
        <location evidence="1">Membrane</location>
    </subcellularLocation>
</comment>
<evidence type="ECO:0000256" key="1">
    <source>
        <dbReference type="ARBA" id="ARBA00004370"/>
    </source>
</evidence>
<keyword evidence="3 7" id="KW-0812">Transmembrane</keyword>
<dbReference type="InterPro" id="IPR051423">
    <property type="entry name" value="CD225/Dispanin"/>
</dbReference>
<comment type="similarity">
    <text evidence="2">Belongs to the CD225/Dispanin family.</text>
</comment>
<evidence type="ECO:0000256" key="4">
    <source>
        <dbReference type="ARBA" id="ARBA00022989"/>
    </source>
</evidence>
<dbReference type="PANTHER" id="PTHR14948">
    <property type="entry name" value="NG5"/>
    <property type="match status" value="1"/>
</dbReference>
<feature type="transmembrane region" description="Helical" evidence="7">
    <location>
        <begin position="55"/>
        <end position="76"/>
    </location>
</feature>
<gene>
    <name evidence="8" type="ORF">HOLleu_02208</name>
</gene>
<keyword evidence="9" id="KW-1185">Reference proteome</keyword>